<accession>A0AAW9SAM6</accession>
<comment type="caution">
    <text evidence="2">The sequence shown here is derived from an EMBL/GenBank/DDBJ whole genome shotgun (WGS) entry which is preliminary data.</text>
</comment>
<dbReference type="Proteomes" id="UP001403385">
    <property type="component" value="Unassembled WGS sequence"/>
</dbReference>
<evidence type="ECO:0000313" key="3">
    <source>
        <dbReference type="Proteomes" id="UP001403385"/>
    </source>
</evidence>
<feature type="chain" id="PRO_5043790930" description="DUF4198 domain-containing protein" evidence="1">
    <location>
        <begin position="27"/>
        <end position="240"/>
    </location>
</feature>
<reference evidence="2 3" key="1">
    <citation type="submission" date="2024-04" db="EMBL/GenBank/DDBJ databases">
        <title>Novel genus in family Flammeovirgaceae.</title>
        <authorList>
            <person name="Nguyen T.H."/>
            <person name="Vuong T.Q."/>
            <person name="Le H."/>
            <person name="Kim S.-G."/>
        </authorList>
    </citation>
    <scope>NUCLEOTIDE SEQUENCE [LARGE SCALE GENOMIC DNA]</scope>
    <source>
        <strain evidence="2 3">JCM 23209</strain>
    </source>
</reference>
<keyword evidence="1" id="KW-0732">Signal</keyword>
<feature type="signal peptide" evidence="1">
    <location>
        <begin position="1"/>
        <end position="26"/>
    </location>
</feature>
<gene>
    <name evidence="2" type="ORF">AAG747_12815</name>
</gene>
<sequence length="240" mass="26696">MKNKIKLLCLSFLLSFVSLSYVQAHALYIDTEGSGKLNTKQDVKVYYSEFEDRTNEQISDWYSDVAKFELWLIAPNGKKSKLKTSAQSDHFVAAFTPKKEGVYRLEIHHTAKDPADGTAYQFNAFAQVLIGKSSPVPPVGPNAIGLALIEESVSLKKQPAKIFKTYLNGDIKGDVSVTVFLPSGKEQKVKSNGKGELKINFDEEGIYFIEATTYNKGEAGKTKTTAYQSIWRCATQKISM</sequence>
<protein>
    <recommendedName>
        <fullName evidence="4">DUF4198 domain-containing protein</fullName>
    </recommendedName>
</protein>
<dbReference type="RefSeq" id="WP_346821572.1">
    <property type="nucleotide sequence ID" value="NZ_JBDKWZ010000006.1"/>
</dbReference>
<evidence type="ECO:0008006" key="4">
    <source>
        <dbReference type="Google" id="ProtNLM"/>
    </source>
</evidence>
<proteinExistence type="predicted"/>
<keyword evidence="3" id="KW-1185">Reference proteome</keyword>
<organism evidence="2 3">
    <name type="scientific">Rapidithrix thailandica</name>
    <dbReference type="NCBI Taxonomy" id="413964"/>
    <lineage>
        <taxon>Bacteria</taxon>
        <taxon>Pseudomonadati</taxon>
        <taxon>Bacteroidota</taxon>
        <taxon>Cytophagia</taxon>
        <taxon>Cytophagales</taxon>
        <taxon>Flammeovirgaceae</taxon>
        <taxon>Rapidithrix</taxon>
    </lineage>
</organism>
<dbReference type="AlphaFoldDB" id="A0AAW9SAM6"/>
<evidence type="ECO:0000313" key="2">
    <source>
        <dbReference type="EMBL" id="MEN7548795.1"/>
    </source>
</evidence>
<evidence type="ECO:0000256" key="1">
    <source>
        <dbReference type="SAM" id="SignalP"/>
    </source>
</evidence>
<name>A0AAW9SAM6_9BACT</name>
<dbReference type="EMBL" id="JBDKWZ010000006">
    <property type="protein sequence ID" value="MEN7548795.1"/>
    <property type="molecule type" value="Genomic_DNA"/>
</dbReference>